<keyword evidence="2" id="KW-1185">Reference proteome</keyword>
<name>A0ABD1DLW8_CULPP</name>
<evidence type="ECO:0000313" key="2">
    <source>
        <dbReference type="Proteomes" id="UP001562425"/>
    </source>
</evidence>
<gene>
    <name evidence="1" type="ORF">pipiens_000159</name>
</gene>
<proteinExistence type="predicted"/>
<dbReference type="AlphaFoldDB" id="A0ABD1DLW8"/>
<reference evidence="1 2" key="1">
    <citation type="submission" date="2024-05" db="EMBL/GenBank/DDBJ databases">
        <title>Culex pipiens pipiens assembly and annotation.</title>
        <authorList>
            <person name="Alout H."/>
            <person name="Durand T."/>
        </authorList>
    </citation>
    <scope>NUCLEOTIDE SEQUENCE [LARGE SCALE GENOMIC DNA]</scope>
    <source>
        <strain evidence="1">HA-2024</strain>
        <tissue evidence="1">Whole body</tissue>
    </source>
</reference>
<sequence length="50" mass="5467">MLVAAGASLIIQDNNGRTPKLLALEAEDRELSGYLENQEQFQLADYQASA</sequence>
<evidence type="ECO:0000313" key="1">
    <source>
        <dbReference type="EMBL" id="KAL1400743.1"/>
    </source>
</evidence>
<dbReference type="Proteomes" id="UP001562425">
    <property type="component" value="Unassembled WGS sequence"/>
</dbReference>
<dbReference type="EMBL" id="JBEHCU010005144">
    <property type="protein sequence ID" value="KAL1400743.1"/>
    <property type="molecule type" value="Genomic_DNA"/>
</dbReference>
<feature type="non-terminal residue" evidence="1">
    <location>
        <position position="50"/>
    </location>
</feature>
<comment type="caution">
    <text evidence="1">The sequence shown here is derived from an EMBL/GenBank/DDBJ whole genome shotgun (WGS) entry which is preliminary data.</text>
</comment>
<protein>
    <submittedName>
        <fullName evidence="1">Uncharacterized protein</fullName>
    </submittedName>
</protein>
<accession>A0ABD1DLW8</accession>
<organism evidence="1 2">
    <name type="scientific">Culex pipiens pipiens</name>
    <name type="common">Northern house mosquito</name>
    <dbReference type="NCBI Taxonomy" id="38569"/>
    <lineage>
        <taxon>Eukaryota</taxon>
        <taxon>Metazoa</taxon>
        <taxon>Ecdysozoa</taxon>
        <taxon>Arthropoda</taxon>
        <taxon>Hexapoda</taxon>
        <taxon>Insecta</taxon>
        <taxon>Pterygota</taxon>
        <taxon>Neoptera</taxon>
        <taxon>Endopterygota</taxon>
        <taxon>Diptera</taxon>
        <taxon>Nematocera</taxon>
        <taxon>Culicoidea</taxon>
        <taxon>Culicidae</taxon>
        <taxon>Culicinae</taxon>
        <taxon>Culicini</taxon>
        <taxon>Culex</taxon>
        <taxon>Culex</taxon>
    </lineage>
</organism>